<keyword evidence="3 10" id="KW-0812">Transmembrane</keyword>
<name>A0A2C9JXX7_BIOGL</name>
<dbReference type="Pfam" id="PF00664">
    <property type="entry name" value="ABC_membrane"/>
    <property type="match status" value="1"/>
</dbReference>
<dbReference type="FunFam" id="1.20.1560.10:FF:000006">
    <property type="entry name" value="ATP-binding cassette, sub-family C (CFTR/MRP), member 9"/>
    <property type="match status" value="1"/>
</dbReference>
<dbReference type="InterPro" id="IPR036640">
    <property type="entry name" value="ABC1_TM_sf"/>
</dbReference>
<dbReference type="SUPFAM" id="SSF52540">
    <property type="entry name" value="P-loop containing nucleoside triphosphate hydrolases"/>
    <property type="match status" value="1"/>
</dbReference>
<dbReference type="CDD" id="cd18595">
    <property type="entry name" value="ABC_6TM_MRP1_2_3_6_D1_like"/>
    <property type="match status" value="1"/>
</dbReference>
<evidence type="ECO:0000256" key="4">
    <source>
        <dbReference type="ARBA" id="ARBA00022737"/>
    </source>
</evidence>
<feature type="region of interest" description="Disordered" evidence="9">
    <location>
        <begin position="486"/>
        <end position="512"/>
    </location>
</feature>
<dbReference type="CDD" id="cd03250">
    <property type="entry name" value="ABCC_MRP_domain1"/>
    <property type="match status" value="1"/>
</dbReference>
<keyword evidence="6" id="KW-0067">ATP-binding</keyword>
<keyword evidence="4" id="KW-0677">Repeat</keyword>
<accession>A0A2C9JXX7</accession>
<comment type="subcellular location">
    <subcellularLocation>
        <location evidence="1">Endomembrane system</location>
        <topology evidence="1">Multi-pass membrane protein</topology>
    </subcellularLocation>
</comment>
<dbReference type="FunFam" id="3.40.50.300:FF:000997">
    <property type="entry name" value="Multidrug resistance-associated protein 1"/>
    <property type="match status" value="1"/>
</dbReference>
<evidence type="ECO:0000259" key="12">
    <source>
        <dbReference type="PROSITE" id="PS50929"/>
    </source>
</evidence>
<dbReference type="VEuPathDB" id="VectorBase:BGLB009799"/>
<keyword evidence="8 10" id="KW-0472">Membrane</keyword>
<keyword evidence="7 10" id="KW-1133">Transmembrane helix</keyword>
<dbReference type="GO" id="GO:0005524">
    <property type="term" value="F:ATP binding"/>
    <property type="evidence" value="ECO:0007669"/>
    <property type="project" value="UniProtKB-KW"/>
</dbReference>
<dbReference type="InterPro" id="IPR050173">
    <property type="entry name" value="ABC_transporter_C-like"/>
</dbReference>
<evidence type="ECO:0000313" key="14">
    <source>
        <dbReference type="Proteomes" id="UP000076420"/>
    </source>
</evidence>
<dbReference type="PANTHER" id="PTHR24223">
    <property type="entry name" value="ATP-BINDING CASSETTE SUB-FAMILY C"/>
    <property type="match status" value="1"/>
</dbReference>
<evidence type="ECO:0000256" key="9">
    <source>
        <dbReference type="SAM" id="MobiDB-lite"/>
    </source>
</evidence>
<dbReference type="PANTHER" id="PTHR24223:SF443">
    <property type="entry name" value="MULTIDRUG-RESISTANCE LIKE PROTEIN 1, ISOFORM I"/>
    <property type="match status" value="1"/>
</dbReference>
<evidence type="ECO:0000256" key="6">
    <source>
        <dbReference type="ARBA" id="ARBA00022840"/>
    </source>
</evidence>
<dbReference type="InterPro" id="IPR003439">
    <property type="entry name" value="ABC_transporter-like_ATP-bd"/>
</dbReference>
<dbReference type="GO" id="GO:0016887">
    <property type="term" value="F:ATP hydrolysis activity"/>
    <property type="evidence" value="ECO:0007669"/>
    <property type="project" value="InterPro"/>
</dbReference>
<gene>
    <name evidence="13" type="primary">106072415</name>
</gene>
<feature type="transmembrane region" description="Helical" evidence="10">
    <location>
        <begin position="45"/>
        <end position="68"/>
    </location>
</feature>
<feature type="domain" description="ABC transporter" evidence="11">
    <location>
        <begin position="212"/>
        <end position="448"/>
    </location>
</feature>
<proteinExistence type="predicted"/>
<dbReference type="SUPFAM" id="SSF90123">
    <property type="entry name" value="ABC transporter transmembrane region"/>
    <property type="match status" value="1"/>
</dbReference>
<dbReference type="PROSITE" id="PS00211">
    <property type="entry name" value="ABC_TRANSPORTER_1"/>
    <property type="match status" value="1"/>
</dbReference>
<dbReference type="InterPro" id="IPR027417">
    <property type="entry name" value="P-loop_NTPase"/>
</dbReference>
<dbReference type="VEuPathDB" id="VectorBase:BGLAX_028806"/>
<dbReference type="AlphaFoldDB" id="A0A2C9JXX7"/>
<protein>
    <recommendedName>
        <fullName evidence="15">ABC transmembrane type-1 domain-containing protein</fullName>
    </recommendedName>
</protein>
<keyword evidence="5" id="KW-0547">Nucleotide-binding</keyword>
<dbReference type="GO" id="GO:0016020">
    <property type="term" value="C:membrane"/>
    <property type="evidence" value="ECO:0007669"/>
    <property type="project" value="InterPro"/>
</dbReference>
<evidence type="ECO:0000256" key="3">
    <source>
        <dbReference type="ARBA" id="ARBA00022692"/>
    </source>
</evidence>
<dbReference type="GO" id="GO:0012505">
    <property type="term" value="C:endomembrane system"/>
    <property type="evidence" value="ECO:0007669"/>
    <property type="project" value="UniProtKB-SubCell"/>
</dbReference>
<reference evidence="13" key="1">
    <citation type="submission" date="2020-05" db="UniProtKB">
        <authorList>
            <consortium name="EnsemblMetazoa"/>
        </authorList>
    </citation>
    <scope>IDENTIFICATION</scope>
    <source>
        <strain evidence="13">BB02</strain>
    </source>
</reference>
<dbReference type="Gene3D" id="3.40.50.300">
    <property type="entry name" value="P-loop containing nucleotide triphosphate hydrolases"/>
    <property type="match status" value="1"/>
</dbReference>
<dbReference type="InterPro" id="IPR011527">
    <property type="entry name" value="ABC1_TM_dom"/>
</dbReference>
<dbReference type="Proteomes" id="UP000076420">
    <property type="component" value="Unassembled WGS sequence"/>
</dbReference>
<feature type="domain" description="ABC transmembrane type-1" evidence="12">
    <location>
        <begin position="1"/>
        <end position="216"/>
    </location>
</feature>
<dbReference type="Gene3D" id="1.20.1560.10">
    <property type="entry name" value="ABC transporter type 1, transmembrane domain"/>
    <property type="match status" value="1"/>
</dbReference>
<evidence type="ECO:0000259" key="11">
    <source>
        <dbReference type="PROSITE" id="PS50893"/>
    </source>
</evidence>
<keyword evidence="2" id="KW-0813">Transport</keyword>
<sequence>MARAKNISDFFLNKALTISNSAKKGSTVGEIVNLMSVDCQRIQEILTMFFFMWTTPLQILLSVILLYLTIGPSVLVGVGLLILLVPVNTWIGSKQKLIQESMLAIKDSRIKLVNEILNGMKVLKLYAWETQFKNKVEAIRNKEVVQLYKIALLYVLSGLCWGVAPYVVGMLTFATYVLSDRTNVLDPQKAFVSLALFNLLRVPLNYVSTIIIYTVQIFVSIKRINKFLTRPDLDETNTTWDPNALNAVVIRSGRFTWDREYGITLKNINLTITPVSTSRDSVSCQGSPAYVSQQAWIQNATVRDNILFGKKYNKRRYDLVVKACELERDFQILEAGDQTEIGEKGINLSGGQKQRINLARAVYSDSDLYLFDDPLSAVDAHVGKAIFKNVMSQKGLLAKKTRVLVTHGVHWLPQVNKIVVMSKGTISEQGTYEQLLSHNGAFAQFLEMYLADTKCPDESDNDIELNGVKKAMKSVVDRITSDKSGDEMNYFTDDDRPNRRLNRQRSSTSISQPIHIHESIDLSSTLAGIEKSVHPVGGKLILEEKLETGKVKT</sequence>
<evidence type="ECO:0000256" key="1">
    <source>
        <dbReference type="ARBA" id="ARBA00004127"/>
    </source>
</evidence>
<evidence type="ECO:0008006" key="15">
    <source>
        <dbReference type="Google" id="ProtNLM"/>
    </source>
</evidence>
<organism evidence="13 14">
    <name type="scientific">Biomphalaria glabrata</name>
    <name type="common">Bloodfluke planorb</name>
    <name type="synonym">Freshwater snail</name>
    <dbReference type="NCBI Taxonomy" id="6526"/>
    <lineage>
        <taxon>Eukaryota</taxon>
        <taxon>Metazoa</taxon>
        <taxon>Spiralia</taxon>
        <taxon>Lophotrochozoa</taxon>
        <taxon>Mollusca</taxon>
        <taxon>Gastropoda</taxon>
        <taxon>Heterobranchia</taxon>
        <taxon>Euthyneura</taxon>
        <taxon>Panpulmonata</taxon>
        <taxon>Hygrophila</taxon>
        <taxon>Lymnaeoidea</taxon>
        <taxon>Planorbidae</taxon>
        <taxon>Biomphalaria</taxon>
    </lineage>
</organism>
<feature type="transmembrane region" description="Helical" evidence="10">
    <location>
        <begin position="74"/>
        <end position="92"/>
    </location>
</feature>
<evidence type="ECO:0000256" key="2">
    <source>
        <dbReference type="ARBA" id="ARBA00022448"/>
    </source>
</evidence>
<dbReference type="EnsemblMetazoa" id="BGLB009799-RB">
    <property type="protein sequence ID" value="BGLB009799-PB"/>
    <property type="gene ID" value="BGLB009799"/>
</dbReference>
<evidence type="ECO:0000256" key="8">
    <source>
        <dbReference type="ARBA" id="ARBA00023136"/>
    </source>
</evidence>
<evidence type="ECO:0000256" key="5">
    <source>
        <dbReference type="ARBA" id="ARBA00022741"/>
    </source>
</evidence>
<evidence type="ECO:0000256" key="7">
    <source>
        <dbReference type="ARBA" id="ARBA00022989"/>
    </source>
</evidence>
<dbReference type="InterPro" id="IPR017871">
    <property type="entry name" value="ABC_transporter-like_CS"/>
</dbReference>
<evidence type="ECO:0000313" key="13">
    <source>
        <dbReference type="EnsemblMetazoa" id="BGLB009799-PB"/>
    </source>
</evidence>
<dbReference type="Pfam" id="PF00005">
    <property type="entry name" value="ABC_tran"/>
    <property type="match status" value="1"/>
</dbReference>
<feature type="transmembrane region" description="Helical" evidence="10">
    <location>
        <begin position="199"/>
        <end position="221"/>
    </location>
</feature>
<evidence type="ECO:0000256" key="10">
    <source>
        <dbReference type="SAM" id="Phobius"/>
    </source>
</evidence>
<dbReference type="GO" id="GO:0140359">
    <property type="term" value="F:ABC-type transporter activity"/>
    <property type="evidence" value="ECO:0007669"/>
    <property type="project" value="InterPro"/>
</dbReference>
<dbReference type="KEGG" id="bgt:106072415"/>
<dbReference type="PROSITE" id="PS50893">
    <property type="entry name" value="ABC_TRANSPORTER_2"/>
    <property type="match status" value="1"/>
</dbReference>
<feature type="transmembrane region" description="Helical" evidence="10">
    <location>
        <begin position="150"/>
        <end position="179"/>
    </location>
</feature>
<dbReference type="PROSITE" id="PS50929">
    <property type="entry name" value="ABC_TM1F"/>
    <property type="match status" value="1"/>
</dbReference>
<dbReference type="STRING" id="6526.A0A2C9JXX7"/>